<accession>A0A2N5W545</accession>
<gene>
    <name evidence="1" type="ORF">PCANC_01806</name>
</gene>
<organism evidence="1 2">
    <name type="scientific">Puccinia coronata f. sp. avenae</name>
    <dbReference type="NCBI Taxonomy" id="200324"/>
    <lineage>
        <taxon>Eukaryota</taxon>
        <taxon>Fungi</taxon>
        <taxon>Dikarya</taxon>
        <taxon>Basidiomycota</taxon>
        <taxon>Pucciniomycotina</taxon>
        <taxon>Pucciniomycetes</taxon>
        <taxon>Pucciniales</taxon>
        <taxon>Pucciniaceae</taxon>
        <taxon>Puccinia</taxon>
    </lineage>
</organism>
<evidence type="ECO:0000313" key="2">
    <source>
        <dbReference type="Proteomes" id="UP000235388"/>
    </source>
</evidence>
<dbReference type="EMBL" id="PGCJ01000011">
    <property type="protein sequence ID" value="PLW57357.1"/>
    <property type="molecule type" value="Genomic_DNA"/>
</dbReference>
<dbReference type="AlphaFoldDB" id="A0A2N5W545"/>
<protein>
    <submittedName>
        <fullName evidence="1">Uncharacterized protein</fullName>
    </submittedName>
</protein>
<dbReference type="Proteomes" id="UP000235388">
    <property type="component" value="Unassembled WGS sequence"/>
</dbReference>
<sequence>MRKASLLPSWDTSSVKAGLRLTEDWRIELIKFGKPAVSYLGLGGAVALSSDASAAGLTDREKGVVIAFHT</sequence>
<proteinExistence type="predicted"/>
<keyword evidence="2" id="KW-1185">Reference proteome</keyword>
<comment type="caution">
    <text evidence="1">The sequence shown here is derived from an EMBL/GenBank/DDBJ whole genome shotgun (WGS) entry which is preliminary data.</text>
</comment>
<evidence type="ECO:0000313" key="1">
    <source>
        <dbReference type="EMBL" id="PLW57357.1"/>
    </source>
</evidence>
<name>A0A2N5W545_9BASI</name>
<reference evidence="1 2" key="1">
    <citation type="submission" date="2017-11" db="EMBL/GenBank/DDBJ databases">
        <title>De novo assembly and phasing of dikaryotic genomes from two isolates of Puccinia coronata f. sp. avenae, the causal agent of oat crown rust.</title>
        <authorList>
            <person name="Miller M.E."/>
            <person name="Zhang Y."/>
            <person name="Omidvar V."/>
            <person name="Sperschneider J."/>
            <person name="Schwessinger B."/>
            <person name="Raley C."/>
            <person name="Palmer J.M."/>
            <person name="Garnica D."/>
            <person name="Upadhyaya N."/>
            <person name="Rathjen J."/>
            <person name="Taylor J.M."/>
            <person name="Park R.F."/>
            <person name="Dodds P.N."/>
            <person name="Hirsch C.D."/>
            <person name="Kianian S.F."/>
            <person name="Figueroa M."/>
        </authorList>
    </citation>
    <scope>NUCLEOTIDE SEQUENCE [LARGE SCALE GENOMIC DNA]</scope>
    <source>
        <strain evidence="1">12NC29</strain>
    </source>
</reference>